<accession>A0AAV4K2T2</accession>
<dbReference type="RefSeq" id="WP_017869349.1">
    <property type="nucleotide sequence ID" value="NZ_BMLZ01000001.1"/>
</dbReference>
<dbReference type="Proteomes" id="UP000652720">
    <property type="component" value="Unassembled WGS sequence"/>
</dbReference>
<evidence type="ECO:0000313" key="4">
    <source>
        <dbReference type="Proteomes" id="UP000630135"/>
    </source>
</evidence>
<sequence length="70" mass="7738">MGSSAWWYVVDYQPDLQQALDDLREREFQAGRYFPVLDFPPFPVTPLSPAPGPQHGSIDEAAEAADTDSA</sequence>
<dbReference type="GeneID" id="59164121"/>
<comment type="caution">
    <text evidence="2">The sequence shown here is derived from an EMBL/GenBank/DDBJ whole genome shotgun (WGS) entry which is preliminary data.</text>
</comment>
<keyword evidence="4" id="KW-1185">Reference proteome</keyword>
<dbReference type="AlphaFoldDB" id="A0AAV4K2T2"/>
<reference evidence="4" key="3">
    <citation type="journal article" date="2019" name="Int. J. Syst. Evol. Microbiol.">
        <title>The Global Catalogue of Microorganisms (GCM) 10K type strain sequencing project: providing services to taxonomists for standard genome sequencing and annotation.</title>
        <authorList>
            <consortium name="The Broad Institute Genomics Platform"/>
            <consortium name="The Broad Institute Genome Sequencing Center for Infectious Disease"/>
            <person name="Wu L."/>
            <person name="Ma J."/>
        </authorList>
    </citation>
    <scope>NUCLEOTIDE SEQUENCE [LARGE SCALE GENOMIC DNA]</scope>
    <source>
        <strain evidence="4">CGMCC 1.8884</strain>
    </source>
</reference>
<reference evidence="2" key="2">
    <citation type="journal article" date="2014" name="Int. J. Syst. Evol. Microbiol.">
        <title>Complete genome sequence of Corynebacterium casei LMG S-19264T (=DSM 44701T), isolated from a smear-ripened cheese.</title>
        <authorList>
            <consortium name="US DOE Joint Genome Institute (JGI-PGF)"/>
            <person name="Walter F."/>
            <person name="Albersmeier A."/>
            <person name="Kalinowski J."/>
            <person name="Ruckert C."/>
        </authorList>
    </citation>
    <scope>NUCLEOTIDE SEQUENCE</scope>
    <source>
        <strain evidence="2">CGMCC 1.8885</strain>
    </source>
</reference>
<gene>
    <name evidence="3" type="ORF">GCM10008021_00300</name>
    <name evidence="2" type="ORF">GCM10010914_02290</name>
</gene>
<name>A0AAV4K2T2_9DEIO</name>
<feature type="region of interest" description="Disordered" evidence="1">
    <location>
        <begin position="44"/>
        <end position="70"/>
    </location>
</feature>
<organism evidence="2 5">
    <name type="scientific">Deinococcus wulumuqiensis</name>
    <dbReference type="NCBI Taxonomy" id="980427"/>
    <lineage>
        <taxon>Bacteria</taxon>
        <taxon>Thermotogati</taxon>
        <taxon>Deinococcota</taxon>
        <taxon>Deinococci</taxon>
        <taxon>Deinococcales</taxon>
        <taxon>Deinococcaceae</taxon>
        <taxon>Deinococcus</taxon>
    </lineage>
</organism>
<dbReference type="EMBL" id="BMMA01000001">
    <property type="protein sequence ID" value="GGI71774.1"/>
    <property type="molecule type" value="Genomic_DNA"/>
</dbReference>
<feature type="compositionally biased region" description="Acidic residues" evidence="1">
    <location>
        <begin position="60"/>
        <end position="70"/>
    </location>
</feature>
<evidence type="ECO:0000313" key="2">
    <source>
        <dbReference type="EMBL" id="GGI71774.1"/>
    </source>
</evidence>
<evidence type="ECO:0000256" key="1">
    <source>
        <dbReference type="SAM" id="MobiDB-lite"/>
    </source>
</evidence>
<evidence type="ECO:0000313" key="3">
    <source>
        <dbReference type="EMBL" id="GGP28379.1"/>
    </source>
</evidence>
<protein>
    <submittedName>
        <fullName evidence="2">Uncharacterized protein</fullName>
    </submittedName>
</protein>
<proteinExistence type="predicted"/>
<dbReference type="Proteomes" id="UP000630135">
    <property type="component" value="Unassembled WGS sequence"/>
</dbReference>
<reference evidence="2" key="4">
    <citation type="submission" date="2023-08" db="EMBL/GenBank/DDBJ databases">
        <authorList>
            <person name="Sun Q."/>
            <person name="Zhou Y."/>
        </authorList>
    </citation>
    <scope>NUCLEOTIDE SEQUENCE</scope>
    <source>
        <strain evidence="3">CGMCC 1.8884</strain>
        <strain evidence="2">CGMCC 1.8885</strain>
    </source>
</reference>
<evidence type="ECO:0000313" key="5">
    <source>
        <dbReference type="Proteomes" id="UP000652720"/>
    </source>
</evidence>
<dbReference type="EMBL" id="BMLZ01000001">
    <property type="protein sequence ID" value="GGP28379.1"/>
    <property type="molecule type" value="Genomic_DNA"/>
</dbReference>
<reference evidence="3" key="1">
    <citation type="journal article" date="2014" name="Int. J. Syst. Evol. Microbiol.">
        <title>Complete genome of a new Firmicutes species belonging to the dominant human colonic microbiota ('Ruminococcus bicirculans') reveals two chromosomes and a selective capacity to utilize plant glucans.</title>
        <authorList>
            <consortium name="NISC Comparative Sequencing Program"/>
            <person name="Wegmann U."/>
            <person name="Louis P."/>
            <person name="Goesmann A."/>
            <person name="Henrissat B."/>
            <person name="Duncan S.H."/>
            <person name="Flint H.J."/>
        </authorList>
    </citation>
    <scope>NUCLEOTIDE SEQUENCE</scope>
    <source>
        <strain evidence="3">CGMCC 1.8884</strain>
    </source>
</reference>